<name>M7YDA1_TRIUA</name>
<dbReference type="EMBL" id="KD251411">
    <property type="protein sequence ID" value="EMS48258.1"/>
    <property type="molecule type" value="Genomic_DNA"/>
</dbReference>
<sequence>MAGPTRLPRPHLLSLFTRTPWQASGGATAAPGYCAPAAVIAPGSLPRAPRPPYALGPCSFAPTYSADSPRTRNWSRSPLPRRIRVILDLAPAEDLRRIRRHRASPELAMHLYRAPVSCRLPPLSFS</sequence>
<accession>M7YDA1</accession>
<gene>
    <name evidence="1" type="ORF">TRIUR3_32368</name>
</gene>
<protein>
    <submittedName>
        <fullName evidence="1">Uncharacterized protein</fullName>
    </submittedName>
</protein>
<organism evidence="1">
    <name type="scientific">Triticum urartu</name>
    <name type="common">Red wild einkorn</name>
    <name type="synonym">Crithodium urartu</name>
    <dbReference type="NCBI Taxonomy" id="4572"/>
    <lineage>
        <taxon>Eukaryota</taxon>
        <taxon>Viridiplantae</taxon>
        <taxon>Streptophyta</taxon>
        <taxon>Embryophyta</taxon>
        <taxon>Tracheophyta</taxon>
        <taxon>Spermatophyta</taxon>
        <taxon>Magnoliopsida</taxon>
        <taxon>Liliopsida</taxon>
        <taxon>Poales</taxon>
        <taxon>Poaceae</taxon>
        <taxon>BOP clade</taxon>
        <taxon>Pooideae</taxon>
        <taxon>Triticodae</taxon>
        <taxon>Triticeae</taxon>
        <taxon>Triticinae</taxon>
        <taxon>Triticum</taxon>
    </lineage>
</organism>
<proteinExistence type="predicted"/>
<evidence type="ECO:0000313" key="1">
    <source>
        <dbReference type="EMBL" id="EMS48258.1"/>
    </source>
</evidence>
<reference evidence="1" key="1">
    <citation type="journal article" date="2013" name="Nature">
        <title>Draft genome of the wheat A-genome progenitor Triticum urartu.</title>
        <authorList>
            <person name="Ling H.Q."/>
            <person name="Zhao S."/>
            <person name="Liu D."/>
            <person name="Wang J."/>
            <person name="Sun H."/>
            <person name="Zhang C."/>
            <person name="Fan H."/>
            <person name="Li D."/>
            <person name="Dong L."/>
            <person name="Tao Y."/>
            <person name="Gao C."/>
            <person name="Wu H."/>
            <person name="Li Y."/>
            <person name="Cui Y."/>
            <person name="Guo X."/>
            <person name="Zheng S."/>
            <person name="Wang B."/>
            <person name="Yu K."/>
            <person name="Liang Q."/>
            <person name="Yang W."/>
            <person name="Lou X."/>
            <person name="Chen J."/>
            <person name="Feng M."/>
            <person name="Jian J."/>
            <person name="Zhang X."/>
            <person name="Luo G."/>
            <person name="Jiang Y."/>
            <person name="Liu J."/>
            <person name="Wang Z."/>
            <person name="Sha Y."/>
            <person name="Zhang B."/>
            <person name="Wu H."/>
            <person name="Tang D."/>
            <person name="Shen Q."/>
            <person name="Xue P."/>
            <person name="Zou S."/>
            <person name="Wang X."/>
            <person name="Liu X."/>
            <person name="Wang F."/>
            <person name="Yang Y."/>
            <person name="An X."/>
            <person name="Dong Z."/>
            <person name="Zhang K."/>
            <person name="Zhang X."/>
            <person name="Luo M.C."/>
            <person name="Dvorak J."/>
            <person name="Tong Y."/>
            <person name="Wang J."/>
            <person name="Yang H."/>
            <person name="Li Z."/>
            <person name="Wang D."/>
            <person name="Zhang A."/>
            <person name="Wang J."/>
        </authorList>
    </citation>
    <scope>NUCLEOTIDE SEQUENCE</scope>
</reference>
<dbReference type="AlphaFoldDB" id="M7YDA1"/>